<evidence type="ECO:0000313" key="2">
    <source>
        <dbReference type="EMBL" id="CBA16753.1"/>
    </source>
</evidence>
<name>D2UF07_XANAP</name>
<dbReference type="InterPro" id="IPR012337">
    <property type="entry name" value="RNaseH-like_sf"/>
</dbReference>
<dbReference type="STRING" id="380358.XALC_2272"/>
<dbReference type="eggNOG" id="COG2801">
    <property type="taxonomic scope" value="Bacteria"/>
</dbReference>
<accession>D2UF07</accession>
<keyword evidence="3" id="KW-1185">Reference proteome</keyword>
<organism evidence="2 3">
    <name type="scientific">Xanthomonas albilineans (strain GPE PC73 / CFBP 7063)</name>
    <dbReference type="NCBI Taxonomy" id="380358"/>
    <lineage>
        <taxon>Bacteria</taxon>
        <taxon>Pseudomonadati</taxon>
        <taxon>Pseudomonadota</taxon>
        <taxon>Gammaproteobacteria</taxon>
        <taxon>Lysobacterales</taxon>
        <taxon>Lysobacteraceae</taxon>
        <taxon>Xanthomonas</taxon>
    </lineage>
</organism>
<feature type="region of interest" description="Disordered" evidence="1">
    <location>
        <begin position="146"/>
        <end position="182"/>
    </location>
</feature>
<protein>
    <submittedName>
        <fullName evidence="2">Putative isxcc1 transposase orf b protein</fullName>
    </submittedName>
</protein>
<evidence type="ECO:0000256" key="1">
    <source>
        <dbReference type="SAM" id="MobiDB-lite"/>
    </source>
</evidence>
<reference evidence="2 3" key="1">
    <citation type="journal article" date="2009" name="BMC Genomics">
        <title>The complete genome sequence of Xanthomonas albilineans provides new insights into the reductive genome evolution of the xylem-limited Xanthomonadaceae.</title>
        <authorList>
            <person name="Pieretti I."/>
            <person name="Royer M."/>
            <person name="Barbe V."/>
            <person name="Carrere S."/>
            <person name="Koebnik R."/>
            <person name="Cociancich S."/>
            <person name="Couloux A."/>
            <person name="Darrasse A."/>
            <person name="Gouzy J."/>
            <person name="Jacques M.A."/>
            <person name="Lauber E."/>
            <person name="Manceau C."/>
            <person name="Mangenot S."/>
            <person name="Poussier S."/>
            <person name="Segurens B."/>
            <person name="Szurek B."/>
            <person name="Verdier V."/>
            <person name="Arlat M."/>
            <person name="Rott P."/>
        </authorList>
    </citation>
    <scope>NUCLEOTIDE SEQUENCE [LARGE SCALE GENOMIC DNA]</scope>
    <source>
        <strain evidence="3">GPE PC73 / CFBP 7063</strain>
    </source>
</reference>
<gene>
    <name evidence="2" type="ordered locus">XALc_2272</name>
</gene>
<dbReference type="EMBL" id="FP565176">
    <property type="protein sequence ID" value="CBA16753.1"/>
    <property type="molecule type" value="Genomic_DNA"/>
</dbReference>
<dbReference type="Proteomes" id="UP000001890">
    <property type="component" value="Chromosome"/>
</dbReference>
<dbReference type="AlphaFoldDB" id="D2UF07"/>
<proteinExistence type="predicted"/>
<dbReference type="PANTHER" id="PTHR47515">
    <property type="entry name" value="LOW CALCIUM RESPONSE LOCUS PROTEIN T"/>
    <property type="match status" value="1"/>
</dbReference>
<feature type="region of interest" description="Disordered" evidence="1">
    <location>
        <begin position="13"/>
        <end position="33"/>
    </location>
</feature>
<dbReference type="SUPFAM" id="SSF53098">
    <property type="entry name" value="Ribonuclease H-like"/>
    <property type="match status" value="1"/>
</dbReference>
<dbReference type="KEGG" id="xal:XALC_2272"/>
<dbReference type="PANTHER" id="PTHR47515:SF2">
    <property type="entry name" value="INTEGRASE CORE DOMAIN PROTEIN"/>
    <property type="match status" value="1"/>
</dbReference>
<sequence length="182" mass="20346">MEPQEGLAYVLPDEAQSTASQQAPGPDAASTATGMRTATQCGMVDRLQSDTLWDGRRFRTFNVIDDFSREALAIEVDLNLPAVRVIRTLERIAAWRGYPNKLRLDNVLTVESSLDLRAQANEAVSDVLCTRHPLLSKCARELPRSRRSPDLNIMNTRSSERPRPYLKQHGVPWKARTLSTGS</sequence>
<evidence type="ECO:0000313" key="3">
    <source>
        <dbReference type="Proteomes" id="UP000001890"/>
    </source>
</evidence>